<reference evidence="3" key="2">
    <citation type="submission" date="2021-05" db="EMBL/GenBank/DDBJ databases">
        <authorList>
            <person name="Moolhuijzen P.M."/>
            <person name="Moffat C.S."/>
        </authorList>
    </citation>
    <scope>NUCLEOTIDE SEQUENCE</scope>
    <source>
        <strain evidence="3">86-124</strain>
    </source>
</reference>
<sequence>MSAKNMQGLMDVKQRNGKPSPSSRTTTQPILIPHTVLDAPLHKHSSEASAPFSLPSSIHAGMCTDRNPIAAILTNSFLDLASSNGTDLRKAGVGPDQRYCLDASTWKKAADNGGEVPRVKLEATHKGALDKVELETLKKWAAGQDKDRGVVWPSEGKESWARESGDIGAKEPRS</sequence>
<dbReference type="EMBL" id="NQIK02000001">
    <property type="protein sequence ID" value="KAF7578446.1"/>
    <property type="molecule type" value="Genomic_DNA"/>
</dbReference>
<gene>
    <name evidence="3" type="ORF">Ptr86124_003167</name>
    <name evidence="2" type="ORF">PtrM4_026860</name>
</gene>
<feature type="region of interest" description="Disordered" evidence="1">
    <location>
        <begin position="148"/>
        <end position="174"/>
    </location>
</feature>
<evidence type="ECO:0000313" key="5">
    <source>
        <dbReference type="Proteomes" id="UP000249757"/>
    </source>
</evidence>
<organism evidence="3 5">
    <name type="scientific">Pyrenophora tritici-repentis</name>
    <dbReference type="NCBI Taxonomy" id="45151"/>
    <lineage>
        <taxon>Eukaryota</taxon>
        <taxon>Fungi</taxon>
        <taxon>Dikarya</taxon>
        <taxon>Ascomycota</taxon>
        <taxon>Pezizomycotina</taxon>
        <taxon>Dothideomycetes</taxon>
        <taxon>Pleosporomycetidae</taxon>
        <taxon>Pleosporales</taxon>
        <taxon>Pleosporineae</taxon>
        <taxon>Pleosporaceae</taxon>
        <taxon>Pyrenophora</taxon>
    </lineage>
</organism>
<reference evidence="5" key="4">
    <citation type="journal article" date="2022" name="Microb. Genom.">
        <title>A global pangenome for the wheat fungal pathogen Pyrenophora tritici-repentis and prediction of effector protein structural homology.</title>
        <authorList>
            <person name="Moolhuijzen P.M."/>
            <person name="See P.T."/>
            <person name="Shi G."/>
            <person name="Powell H.R."/>
            <person name="Cockram J."/>
            <person name="Jorgensen L.N."/>
            <person name="Benslimane H."/>
            <person name="Strelkov S.E."/>
            <person name="Turner J."/>
            <person name="Liu Z."/>
            <person name="Moffat C.S."/>
        </authorList>
    </citation>
    <scope>NUCLEOTIDE SEQUENCE [LARGE SCALE GENOMIC DNA]</scope>
</reference>
<dbReference type="Gene3D" id="3.30.56.110">
    <property type="entry name" value="Protein of unknown function DUF2237"/>
    <property type="match status" value="1"/>
</dbReference>
<dbReference type="EMBL" id="NRDI02000003">
    <property type="protein sequence ID" value="KAI1517866.1"/>
    <property type="molecule type" value="Genomic_DNA"/>
</dbReference>
<feature type="compositionally biased region" description="Polar residues" evidence="1">
    <location>
        <begin position="17"/>
        <end position="28"/>
    </location>
</feature>
<dbReference type="OMA" id="SIHAGMC"/>
<dbReference type="PANTHER" id="PTHR37466:SF1">
    <property type="entry name" value="SLR1628 PROTEIN"/>
    <property type="match status" value="1"/>
</dbReference>
<comment type="caution">
    <text evidence="3">The sequence shown here is derived from an EMBL/GenBank/DDBJ whole genome shotgun (WGS) entry which is preliminary data.</text>
</comment>
<reference evidence="3" key="3">
    <citation type="journal article" date="2022" name="bioRxiv">
        <title>A global pangenome for the wheat fungal pathogen Pyrenophora tritici-repentis and prediction of effector protein structural homology.</title>
        <authorList>
            <person name="Moolhuijzen P."/>
            <person name="See P.T."/>
            <person name="Shi G."/>
            <person name="Powell H.R."/>
            <person name="Cockram J."/>
            <person name="Jorgensen L.N."/>
            <person name="Benslimane H."/>
            <person name="Strelkov S.E."/>
            <person name="Turner J."/>
            <person name="Liu Z."/>
            <person name="Moffat C.S."/>
        </authorList>
    </citation>
    <scope>NUCLEOTIDE SEQUENCE</scope>
    <source>
        <strain evidence="3">86-124</strain>
    </source>
</reference>
<dbReference type="Pfam" id="PF09996">
    <property type="entry name" value="DUF2237"/>
    <property type="match status" value="1"/>
</dbReference>
<name>A0A2W1D171_9PLEO</name>
<dbReference type="Proteomes" id="UP000249757">
    <property type="component" value="Unassembled WGS sequence"/>
</dbReference>
<proteinExistence type="predicted"/>
<dbReference type="PANTHER" id="PTHR37466">
    <property type="entry name" value="SLR1628 PROTEIN"/>
    <property type="match status" value="1"/>
</dbReference>
<accession>A0A2W1D171</accession>
<dbReference type="AlphaFoldDB" id="A0A2W1D171"/>
<evidence type="ECO:0000313" key="3">
    <source>
        <dbReference type="EMBL" id="KAI1517866.1"/>
    </source>
</evidence>
<keyword evidence="5" id="KW-1185">Reference proteome</keyword>
<reference evidence="2 4" key="1">
    <citation type="journal article" date="2018" name="BMC Genomics">
        <title>Comparative genomics of the wheat fungal pathogen Pyrenophora tritici-repentis reveals chromosomal variations and genome plasticity.</title>
        <authorList>
            <person name="Moolhuijzen P."/>
            <person name="See P.T."/>
            <person name="Hane J.K."/>
            <person name="Shi G."/>
            <person name="Liu Z."/>
            <person name="Oliver R.P."/>
            <person name="Moffat C.S."/>
        </authorList>
    </citation>
    <scope>NUCLEOTIDE SEQUENCE [LARGE SCALE GENOMIC DNA]</scope>
    <source>
        <strain evidence="2">M4</strain>
    </source>
</reference>
<evidence type="ECO:0000313" key="4">
    <source>
        <dbReference type="Proteomes" id="UP000245464"/>
    </source>
</evidence>
<feature type="region of interest" description="Disordered" evidence="1">
    <location>
        <begin position="1"/>
        <end position="28"/>
    </location>
</feature>
<protein>
    <submittedName>
        <fullName evidence="3">Uncharacterized protein</fullName>
    </submittedName>
</protein>
<dbReference type="Proteomes" id="UP000245464">
    <property type="component" value="Chromosome 1"/>
</dbReference>
<evidence type="ECO:0000313" key="2">
    <source>
        <dbReference type="EMBL" id="KAF7578446.1"/>
    </source>
</evidence>
<evidence type="ECO:0000256" key="1">
    <source>
        <dbReference type="SAM" id="MobiDB-lite"/>
    </source>
</evidence>
<dbReference type="InterPro" id="IPR018714">
    <property type="entry name" value="DUF2237"/>
</dbReference>